<keyword evidence="3" id="KW-0963">Cytoplasm</keyword>
<evidence type="ECO:0000313" key="18">
    <source>
        <dbReference type="RefSeq" id="XP_019100563.1"/>
    </source>
</evidence>
<comment type="similarity">
    <text evidence="2">Belongs to the HAUS1 family.</text>
</comment>
<evidence type="ECO:0000256" key="6">
    <source>
        <dbReference type="ARBA" id="ARBA00022776"/>
    </source>
</evidence>
<evidence type="ECO:0000256" key="1">
    <source>
        <dbReference type="ARBA" id="ARBA00004186"/>
    </source>
</evidence>
<evidence type="ECO:0000256" key="8">
    <source>
        <dbReference type="ARBA" id="ARBA00023212"/>
    </source>
</evidence>
<keyword evidence="4" id="KW-0132">Cell division</keyword>
<dbReference type="RefSeq" id="XP_019100563.1">
    <property type="nucleotide sequence ID" value="XM_019245018.1"/>
</dbReference>
<dbReference type="RefSeq" id="XP_010505905.1">
    <property type="nucleotide sequence ID" value="XM_010507603.1"/>
</dbReference>
<sequence length="183" mass="20983">MVEAIGGACVVSCNHPRLGDPTHACQEKWWWFLPIAQDIAALWYPLNEKKAEWVIYVAEVFFTLNHALRKPGWLPVPANDLIYPRASHVCSLEEMASGSEICVRCYRILAQLEDDVVPWESQMGNWKTNLEVMAVKEEQYIQQYKKYEMVLNRVGYTPEISHRRAGRNGRAPEGIGEDDKTCT</sequence>
<feature type="region of interest" description="Disordered" evidence="10">
    <location>
        <begin position="162"/>
        <end position="183"/>
    </location>
</feature>
<keyword evidence="11" id="KW-1185">Reference proteome</keyword>
<reference evidence="11" key="2">
    <citation type="journal article" date="2014" name="Nat. Commun.">
        <title>The emerging biofuel crop Camelina sativa retains a highly undifferentiated hexaploid genome structure.</title>
        <authorList>
            <person name="Kagale S."/>
            <person name="Koh C."/>
            <person name="Nixon J."/>
            <person name="Bollina V."/>
            <person name="Clarke W.E."/>
            <person name="Tuteja R."/>
            <person name="Spillane C."/>
            <person name="Robinson S.J."/>
            <person name="Links M.G."/>
            <person name="Clarke C."/>
            <person name="Higgins E.E."/>
            <person name="Huebert T."/>
            <person name="Sharpe A.G."/>
            <person name="Parkin I.A."/>
        </authorList>
    </citation>
    <scope>NUCLEOTIDE SEQUENCE [LARGE SCALE GENOMIC DNA]</scope>
    <source>
        <strain evidence="11">r\DH55</strain>
    </source>
</reference>
<keyword evidence="9" id="KW-0131">Cell cycle</keyword>
<dbReference type="RefSeq" id="XP_010505901.1">
    <property type="nucleotide sequence ID" value="XM_010507599.1"/>
</dbReference>
<dbReference type="Proteomes" id="UP000694864">
    <property type="component" value="Chromosome 4"/>
</dbReference>
<dbReference type="InterPro" id="IPR026243">
    <property type="entry name" value="HAUS1"/>
</dbReference>
<evidence type="ECO:0000256" key="3">
    <source>
        <dbReference type="ARBA" id="ARBA00022490"/>
    </source>
</evidence>
<keyword evidence="7" id="KW-0175">Coiled coil</keyword>
<evidence type="ECO:0000256" key="5">
    <source>
        <dbReference type="ARBA" id="ARBA00022701"/>
    </source>
</evidence>
<reference evidence="11" key="1">
    <citation type="journal article" date="1997" name="Nucleic Acids Res.">
        <title>tRNAscan-SE: a program for improved detection of transfer RNA genes in genomic sequence.</title>
        <authorList>
            <person name="Lowe T.M."/>
            <person name="Eddy S.R."/>
        </authorList>
    </citation>
    <scope>NUCLEOTIDE SEQUENCE [LARGE SCALE GENOMIC DNA]</scope>
    <source>
        <strain evidence="11">r\DH55</strain>
    </source>
</reference>
<dbReference type="RefSeq" id="XP_010505911.1">
    <property type="nucleotide sequence ID" value="XM_010507609.1"/>
</dbReference>
<dbReference type="PANTHER" id="PTHR31570">
    <property type="entry name" value="HAUS AUGMIN-LIKE COMPLEX SUBUNIT 1"/>
    <property type="match status" value="1"/>
</dbReference>
<keyword evidence="8" id="KW-0206">Cytoskeleton</keyword>
<dbReference type="PANTHER" id="PTHR31570:SF1">
    <property type="entry name" value="HAUS AUGMIN-LIKE COMPLEX SUBUNIT 1"/>
    <property type="match status" value="1"/>
</dbReference>
<keyword evidence="6" id="KW-0498">Mitosis</keyword>
<evidence type="ECO:0000313" key="14">
    <source>
        <dbReference type="RefSeq" id="XP_010505911.1"/>
    </source>
</evidence>
<dbReference type="RefSeq" id="XP_019100562.1">
    <property type="nucleotide sequence ID" value="XM_019245017.1"/>
</dbReference>
<reference evidence="12 13" key="3">
    <citation type="submission" date="2025-05" db="UniProtKB">
        <authorList>
            <consortium name="RefSeq"/>
        </authorList>
    </citation>
    <scope>IDENTIFICATION</scope>
    <source>
        <tissue evidence="12 13">Leaf</tissue>
    </source>
</reference>
<evidence type="ECO:0000313" key="15">
    <source>
        <dbReference type="RefSeq" id="XP_019100560.1"/>
    </source>
</evidence>
<evidence type="ECO:0000256" key="7">
    <source>
        <dbReference type="ARBA" id="ARBA00023054"/>
    </source>
</evidence>
<name>A0ABM1RNH3_CAMSA</name>
<evidence type="ECO:0000256" key="2">
    <source>
        <dbReference type="ARBA" id="ARBA00005479"/>
    </source>
</evidence>
<accession>A0ABM1RNH3</accession>
<dbReference type="GeneID" id="104782619"/>
<proteinExistence type="inferred from homology"/>
<dbReference type="RefSeq" id="XP_019100560.1">
    <property type="nucleotide sequence ID" value="XM_019245015.1"/>
</dbReference>
<evidence type="ECO:0000256" key="9">
    <source>
        <dbReference type="ARBA" id="ARBA00023306"/>
    </source>
</evidence>
<organism evidence="11 16">
    <name type="scientific">Camelina sativa</name>
    <name type="common">False flax</name>
    <name type="synonym">Myagrum sativum</name>
    <dbReference type="NCBI Taxonomy" id="90675"/>
    <lineage>
        <taxon>Eukaryota</taxon>
        <taxon>Viridiplantae</taxon>
        <taxon>Streptophyta</taxon>
        <taxon>Embryophyta</taxon>
        <taxon>Tracheophyta</taxon>
        <taxon>Spermatophyta</taxon>
        <taxon>Magnoliopsida</taxon>
        <taxon>eudicotyledons</taxon>
        <taxon>Gunneridae</taxon>
        <taxon>Pentapetalae</taxon>
        <taxon>rosids</taxon>
        <taxon>malvids</taxon>
        <taxon>Brassicales</taxon>
        <taxon>Brassicaceae</taxon>
        <taxon>Camelineae</taxon>
        <taxon>Camelina</taxon>
    </lineage>
</organism>
<evidence type="ECO:0000313" key="12">
    <source>
        <dbReference type="RefSeq" id="XP_010505901.1"/>
    </source>
</evidence>
<evidence type="ECO:0000313" key="11">
    <source>
        <dbReference type="Proteomes" id="UP000694864"/>
    </source>
</evidence>
<comment type="subcellular location">
    <subcellularLocation>
        <location evidence="1">Cytoplasm</location>
        <location evidence="1">Cytoskeleton</location>
        <location evidence="1">Spindle</location>
    </subcellularLocation>
</comment>
<gene>
    <name evidence="12 13 14 15 16 17 18" type="primary">LOC104782619</name>
</gene>
<evidence type="ECO:0000313" key="13">
    <source>
        <dbReference type="RefSeq" id="XP_010505905.1"/>
    </source>
</evidence>
<evidence type="ECO:0000313" key="17">
    <source>
        <dbReference type="RefSeq" id="XP_019100562.1"/>
    </source>
</evidence>
<evidence type="ECO:0000313" key="16">
    <source>
        <dbReference type="RefSeq" id="XP_019100561.1"/>
    </source>
</evidence>
<dbReference type="RefSeq" id="XP_019100561.1">
    <property type="nucleotide sequence ID" value="XM_019245016.1"/>
</dbReference>
<protein>
    <submittedName>
        <fullName evidence="12 13">Uncharacterized protein LOC104782619</fullName>
    </submittedName>
</protein>
<evidence type="ECO:0000256" key="4">
    <source>
        <dbReference type="ARBA" id="ARBA00022618"/>
    </source>
</evidence>
<keyword evidence="5" id="KW-0493">Microtubule</keyword>
<evidence type="ECO:0000256" key="10">
    <source>
        <dbReference type="SAM" id="MobiDB-lite"/>
    </source>
</evidence>